<evidence type="ECO:0000313" key="4">
    <source>
        <dbReference type="EMBL" id="CAF2760571.1"/>
    </source>
</evidence>
<dbReference type="Proteomes" id="UP000675881">
    <property type="component" value="Chromosome 1"/>
</dbReference>
<protein>
    <submittedName>
        <fullName evidence="4">DESI1</fullName>
        <ecNumber evidence="4">3.4.-.-</ecNumber>
    </submittedName>
</protein>
<evidence type="ECO:0000313" key="5">
    <source>
        <dbReference type="Proteomes" id="UP000675881"/>
    </source>
</evidence>
<evidence type="ECO:0000256" key="1">
    <source>
        <dbReference type="ARBA" id="ARBA00008140"/>
    </source>
</evidence>
<sequence length="489" mass="55878">MEDEQSVVVHAYDLNKTEIGEETSSLPDGIWFTSIVVYNKEFYFNNKGIESCPPGQTNLGSKRTQNTILEHSVCKKEIHTVFTNDICQFLCSEQLPKYALHFPEENTNRELIEEIINSIAFKSGTLGISYAKKSYLNNSFEFIRTPREPSPDLLEIERQIEELNYCKLNDSVPQEMTFKEKVEIILDKIYPEEYTQCNTNKEETIEIMADERIEETIPQEEAEDVPKKPTKPREPIFEDLVRTIVTLLSAEEQDRLREMEDWIIKNEGTWVLAEGFNAFLGRVLHDKNLPSDGRVALLRLMAYGASQDDIVLLLHMDRKDHLVMNYAQEFDRLPIKEQETIALMFANLFETNSASEWLLYISEWDLGSQALSNIRVTTKVAVNALLGDTPALQNYGAAIMHNLGTKEVFDDVCSELAMAILQYFNGSPSEENIFRCMKGLSKFCAIAHREVPQLVKMIGPEPSKFKGMSARIDELISQINVRLASVPSF</sequence>
<accession>A0A7R8GZZ6</accession>
<name>A0A7R8GZZ6_LEPSM</name>
<comment type="similarity">
    <text evidence="1">Belongs to the DeSI family.</text>
</comment>
<dbReference type="AlphaFoldDB" id="A0A7R8GZZ6"/>
<dbReference type="SMART" id="SM01179">
    <property type="entry name" value="DUF862"/>
    <property type="match status" value="1"/>
</dbReference>
<dbReference type="OrthoDB" id="21221at2759"/>
<dbReference type="InterPro" id="IPR008580">
    <property type="entry name" value="PPPDE_dom"/>
</dbReference>
<evidence type="ECO:0000256" key="2">
    <source>
        <dbReference type="ARBA" id="ARBA00022670"/>
    </source>
</evidence>
<dbReference type="GO" id="GO:0006508">
    <property type="term" value="P:proteolysis"/>
    <property type="evidence" value="ECO:0007669"/>
    <property type="project" value="UniProtKB-KW"/>
</dbReference>
<reference evidence="4" key="1">
    <citation type="submission" date="2021-02" db="EMBL/GenBank/DDBJ databases">
        <authorList>
            <person name="Bekaert M."/>
        </authorList>
    </citation>
    <scope>NUCLEOTIDE SEQUENCE</scope>
    <source>
        <strain evidence="4">IoA-00</strain>
    </source>
</reference>
<dbReference type="InterPro" id="IPR042266">
    <property type="entry name" value="PPPDE_sf"/>
</dbReference>
<keyword evidence="2" id="KW-0645">Protease</keyword>
<dbReference type="EMBL" id="HG994580">
    <property type="protein sequence ID" value="CAF2760571.1"/>
    <property type="molecule type" value="Genomic_DNA"/>
</dbReference>
<keyword evidence="5" id="KW-1185">Reference proteome</keyword>
<dbReference type="EC" id="3.4.-.-" evidence="4"/>
<gene>
    <name evidence="4" type="ORF">LSAA_1762</name>
</gene>
<proteinExistence type="inferred from homology"/>
<dbReference type="GO" id="GO:0008233">
    <property type="term" value="F:peptidase activity"/>
    <property type="evidence" value="ECO:0007669"/>
    <property type="project" value="UniProtKB-KW"/>
</dbReference>
<dbReference type="Gene3D" id="3.90.1720.30">
    <property type="entry name" value="PPPDE domains"/>
    <property type="match status" value="1"/>
</dbReference>
<keyword evidence="3 4" id="KW-0378">Hydrolase</keyword>
<evidence type="ECO:0000256" key="3">
    <source>
        <dbReference type="ARBA" id="ARBA00022801"/>
    </source>
</evidence>
<organism evidence="4 5">
    <name type="scientific">Lepeophtheirus salmonis</name>
    <name type="common">Salmon louse</name>
    <name type="synonym">Caligus salmonis</name>
    <dbReference type="NCBI Taxonomy" id="72036"/>
    <lineage>
        <taxon>Eukaryota</taxon>
        <taxon>Metazoa</taxon>
        <taxon>Ecdysozoa</taxon>
        <taxon>Arthropoda</taxon>
        <taxon>Crustacea</taxon>
        <taxon>Multicrustacea</taxon>
        <taxon>Hexanauplia</taxon>
        <taxon>Copepoda</taxon>
        <taxon>Siphonostomatoida</taxon>
        <taxon>Caligidae</taxon>
        <taxon>Lepeophtheirus</taxon>
    </lineage>
</organism>